<dbReference type="InterPro" id="IPR002893">
    <property type="entry name" value="Znf_MYND"/>
</dbReference>
<dbReference type="InterPro" id="IPR006212">
    <property type="entry name" value="Furin_repeat"/>
</dbReference>
<feature type="domain" description="MYND-type" evidence="5">
    <location>
        <begin position="6"/>
        <end position="44"/>
    </location>
</feature>
<comment type="caution">
    <text evidence="6">The sequence shown here is derived from an EMBL/GenBank/DDBJ whole genome shotgun (WGS) entry which is preliminary data.</text>
</comment>
<evidence type="ECO:0000313" key="7">
    <source>
        <dbReference type="Proteomes" id="UP000807342"/>
    </source>
</evidence>
<dbReference type="Gene3D" id="6.10.140.2220">
    <property type="match status" value="1"/>
</dbReference>
<organism evidence="6 7">
    <name type="scientific">Macrolepiota fuliginosa MF-IS2</name>
    <dbReference type="NCBI Taxonomy" id="1400762"/>
    <lineage>
        <taxon>Eukaryota</taxon>
        <taxon>Fungi</taxon>
        <taxon>Dikarya</taxon>
        <taxon>Basidiomycota</taxon>
        <taxon>Agaricomycotina</taxon>
        <taxon>Agaricomycetes</taxon>
        <taxon>Agaricomycetidae</taxon>
        <taxon>Agaricales</taxon>
        <taxon>Agaricineae</taxon>
        <taxon>Agaricaceae</taxon>
        <taxon>Macrolepiota</taxon>
    </lineage>
</organism>
<protein>
    <recommendedName>
        <fullName evidence="5">MYND-type domain-containing protein</fullName>
    </recommendedName>
</protein>
<evidence type="ECO:0000256" key="3">
    <source>
        <dbReference type="ARBA" id="ARBA00022833"/>
    </source>
</evidence>
<dbReference type="Pfam" id="PF01753">
    <property type="entry name" value="zf-MYND"/>
    <property type="match status" value="1"/>
</dbReference>
<dbReference type="PROSITE" id="PS50865">
    <property type="entry name" value="ZF_MYND_2"/>
    <property type="match status" value="1"/>
</dbReference>
<evidence type="ECO:0000256" key="2">
    <source>
        <dbReference type="ARBA" id="ARBA00022771"/>
    </source>
</evidence>
<dbReference type="GO" id="GO:0008270">
    <property type="term" value="F:zinc ion binding"/>
    <property type="evidence" value="ECO:0007669"/>
    <property type="project" value="UniProtKB-KW"/>
</dbReference>
<accession>A0A9P5X3Y1</accession>
<dbReference type="CDD" id="cd00064">
    <property type="entry name" value="FU"/>
    <property type="match status" value="1"/>
</dbReference>
<gene>
    <name evidence="6" type="ORF">P691DRAFT_778468</name>
</gene>
<proteinExistence type="predicted"/>
<dbReference type="EMBL" id="MU151402">
    <property type="protein sequence ID" value="KAF9444124.1"/>
    <property type="molecule type" value="Genomic_DNA"/>
</dbReference>
<keyword evidence="3" id="KW-0862">Zinc</keyword>
<keyword evidence="2 4" id="KW-0863">Zinc-finger</keyword>
<evidence type="ECO:0000256" key="4">
    <source>
        <dbReference type="PROSITE-ProRule" id="PRU00134"/>
    </source>
</evidence>
<dbReference type="Proteomes" id="UP000807342">
    <property type="component" value="Unassembled WGS sequence"/>
</dbReference>
<dbReference type="SUPFAM" id="SSF144232">
    <property type="entry name" value="HIT/MYND zinc finger-like"/>
    <property type="match status" value="1"/>
</dbReference>
<evidence type="ECO:0000259" key="5">
    <source>
        <dbReference type="PROSITE" id="PS50865"/>
    </source>
</evidence>
<keyword evidence="1" id="KW-0479">Metal-binding</keyword>
<dbReference type="OrthoDB" id="4851849at2759"/>
<sequence length="394" mass="45649">MLAHECKLCHDTDPAPKQCSACKKAWYCSKECQQHDWVQHIFDCNLPRAITTADYLALAVNQNLLPDHPQTIIDYGFANMIQPEMLLGLYIGLLSPSYLGVKPYTLHKWRLKDTLVENIKREFESIPEAARGAYFPWFLQNEHVVSGARAEEAQRKFKSEADEWSRRAWCFIGRSPTASMDDIRQYQKSASREEKDCFFLYTNLLSGYHPSPAQDLWIYFGFCACNSQEAEMELARLYKMLINRCTFNQFLKAYTSYSLVSLFKDKEVNITDPLIIDVLSGIGGTHGWKSVWRLKQYIELKSIHGPDDTTIKPTPSIRVDYGLFNCRTSEEHKLLLDLYKGFFALGRGVNPLQLHQACIEGRLFMYFAQELSFKIKPRKTYERLLKNLYPLPDL</sequence>
<reference evidence="6" key="1">
    <citation type="submission" date="2020-11" db="EMBL/GenBank/DDBJ databases">
        <authorList>
            <consortium name="DOE Joint Genome Institute"/>
            <person name="Ahrendt S."/>
            <person name="Riley R."/>
            <person name="Andreopoulos W."/>
            <person name="Labutti K."/>
            <person name="Pangilinan J."/>
            <person name="Ruiz-Duenas F.J."/>
            <person name="Barrasa J.M."/>
            <person name="Sanchez-Garcia M."/>
            <person name="Camarero S."/>
            <person name="Miyauchi S."/>
            <person name="Serrano A."/>
            <person name="Linde D."/>
            <person name="Babiker R."/>
            <person name="Drula E."/>
            <person name="Ayuso-Fernandez I."/>
            <person name="Pacheco R."/>
            <person name="Padilla G."/>
            <person name="Ferreira P."/>
            <person name="Barriuso J."/>
            <person name="Kellner H."/>
            <person name="Castanera R."/>
            <person name="Alfaro M."/>
            <person name="Ramirez L."/>
            <person name="Pisabarro A.G."/>
            <person name="Kuo A."/>
            <person name="Tritt A."/>
            <person name="Lipzen A."/>
            <person name="He G."/>
            <person name="Yan M."/>
            <person name="Ng V."/>
            <person name="Cullen D."/>
            <person name="Martin F."/>
            <person name="Rosso M.-N."/>
            <person name="Henrissat B."/>
            <person name="Hibbett D."/>
            <person name="Martinez A.T."/>
            <person name="Grigoriev I.V."/>
        </authorList>
    </citation>
    <scope>NUCLEOTIDE SEQUENCE</scope>
    <source>
        <strain evidence="6">MF-IS2</strain>
    </source>
</reference>
<evidence type="ECO:0000313" key="6">
    <source>
        <dbReference type="EMBL" id="KAF9444124.1"/>
    </source>
</evidence>
<dbReference type="AlphaFoldDB" id="A0A9P5X3Y1"/>
<name>A0A9P5X3Y1_9AGAR</name>
<evidence type="ECO:0000256" key="1">
    <source>
        <dbReference type="ARBA" id="ARBA00022723"/>
    </source>
</evidence>
<keyword evidence="7" id="KW-1185">Reference proteome</keyword>